<dbReference type="GO" id="GO:0003677">
    <property type="term" value="F:DNA binding"/>
    <property type="evidence" value="ECO:0007669"/>
    <property type="project" value="InterPro"/>
</dbReference>
<dbReference type="Pfam" id="PF13560">
    <property type="entry name" value="HTH_31"/>
    <property type="match status" value="1"/>
</dbReference>
<dbReference type="KEGG" id="kphy:AOZ06_35480"/>
<dbReference type="InterPro" id="IPR010982">
    <property type="entry name" value="Lambda_DNA-bd_dom_sf"/>
</dbReference>
<dbReference type="InterPro" id="IPR043917">
    <property type="entry name" value="DUF5753"/>
</dbReference>
<accession>A0A0N9I685</accession>
<sequence>MPRPPGPTTRKRILGKELRRLREAVELNVETAASELDCSPAKVRHIENGRNSIKKTELMALVRLYKAEENLAVLEEIRRDASKPGWWSTAKLPPTMQTYVGAESDATSMSTFQIELVPGLLQTEDYIRQLNHAASTADIDHWVEFRLRRQQRLFDEDFPLALHAICSEAVIHRMAHLRLAKAQLEHLVAMSERPNITIQILPFDAGFHPAMSGAFVLLEFDPEISLPVTYFEYANVGQFVDDEKIVNGATSKFAKLGEAAMSPNDSIRFLRAQR</sequence>
<organism evidence="2 3">
    <name type="scientific">Kibdelosporangium phytohabitans</name>
    <dbReference type="NCBI Taxonomy" id="860235"/>
    <lineage>
        <taxon>Bacteria</taxon>
        <taxon>Bacillati</taxon>
        <taxon>Actinomycetota</taxon>
        <taxon>Actinomycetes</taxon>
        <taxon>Pseudonocardiales</taxon>
        <taxon>Pseudonocardiaceae</taxon>
        <taxon>Kibdelosporangium</taxon>
    </lineage>
</organism>
<gene>
    <name evidence="2" type="ORF">AOZ06_35480</name>
</gene>
<dbReference type="Proteomes" id="UP000063699">
    <property type="component" value="Chromosome"/>
</dbReference>
<feature type="domain" description="HTH cro/C1-type" evidence="1">
    <location>
        <begin position="18"/>
        <end position="72"/>
    </location>
</feature>
<evidence type="ECO:0000313" key="2">
    <source>
        <dbReference type="EMBL" id="ALG11466.1"/>
    </source>
</evidence>
<dbReference type="InterPro" id="IPR001387">
    <property type="entry name" value="Cro/C1-type_HTH"/>
</dbReference>
<dbReference type="SMART" id="SM00530">
    <property type="entry name" value="HTH_XRE"/>
    <property type="match status" value="1"/>
</dbReference>
<dbReference type="RefSeq" id="WP_054293367.1">
    <property type="nucleotide sequence ID" value="NZ_CP012752.1"/>
</dbReference>
<dbReference type="PROSITE" id="PS50943">
    <property type="entry name" value="HTH_CROC1"/>
    <property type="match status" value="1"/>
</dbReference>
<keyword evidence="3" id="KW-1185">Reference proteome</keyword>
<evidence type="ECO:0000259" key="1">
    <source>
        <dbReference type="PROSITE" id="PS50943"/>
    </source>
</evidence>
<dbReference type="STRING" id="860235.AOZ06_35480"/>
<dbReference type="CDD" id="cd00093">
    <property type="entry name" value="HTH_XRE"/>
    <property type="match status" value="1"/>
</dbReference>
<protein>
    <recommendedName>
        <fullName evidence="1">HTH cro/C1-type domain-containing protein</fullName>
    </recommendedName>
</protein>
<dbReference type="Pfam" id="PF19054">
    <property type="entry name" value="DUF5753"/>
    <property type="match status" value="1"/>
</dbReference>
<name>A0A0N9I685_9PSEU</name>
<proteinExistence type="predicted"/>
<dbReference type="SUPFAM" id="SSF47413">
    <property type="entry name" value="lambda repressor-like DNA-binding domains"/>
    <property type="match status" value="1"/>
</dbReference>
<dbReference type="EMBL" id="CP012752">
    <property type="protein sequence ID" value="ALG11466.1"/>
    <property type="molecule type" value="Genomic_DNA"/>
</dbReference>
<evidence type="ECO:0000313" key="3">
    <source>
        <dbReference type="Proteomes" id="UP000063699"/>
    </source>
</evidence>
<dbReference type="Gene3D" id="1.10.260.40">
    <property type="entry name" value="lambda repressor-like DNA-binding domains"/>
    <property type="match status" value="1"/>
</dbReference>
<reference evidence="2 3" key="1">
    <citation type="submission" date="2015-07" db="EMBL/GenBank/DDBJ databases">
        <title>Genome sequencing of Kibdelosporangium phytohabitans.</title>
        <authorList>
            <person name="Qin S."/>
            <person name="Xing K."/>
        </authorList>
    </citation>
    <scope>NUCLEOTIDE SEQUENCE [LARGE SCALE GENOMIC DNA]</scope>
    <source>
        <strain evidence="2 3">KLBMP1111</strain>
    </source>
</reference>
<dbReference type="AlphaFoldDB" id="A0A0N9I685"/>